<comment type="caution">
    <text evidence="1">The sequence shown here is derived from an EMBL/GenBank/DDBJ whole genome shotgun (WGS) entry which is preliminary data.</text>
</comment>
<dbReference type="VEuPathDB" id="FungiDB:A1Q1_01071"/>
<dbReference type="EMBL" id="ALBS01000154">
    <property type="protein sequence ID" value="EJT49778.1"/>
    <property type="molecule type" value="Genomic_DNA"/>
</dbReference>
<dbReference type="GeneID" id="25984585"/>
<dbReference type="RefSeq" id="XP_014180963.1">
    <property type="nucleotide sequence ID" value="XM_014325488.1"/>
</dbReference>
<gene>
    <name evidence="1" type="ORF">A1Q1_01071</name>
</gene>
<proteinExistence type="predicted"/>
<organism evidence="1 2">
    <name type="scientific">Trichosporon asahii var. asahii (strain ATCC 90039 / CBS 2479 / JCM 2466 / KCTC 7840 / NBRC 103889/ NCYC 2677 / UAMH 7654)</name>
    <name type="common">Yeast</name>
    <dbReference type="NCBI Taxonomy" id="1186058"/>
    <lineage>
        <taxon>Eukaryota</taxon>
        <taxon>Fungi</taxon>
        <taxon>Dikarya</taxon>
        <taxon>Basidiomycota</taxon>
        <taxon>Agaricomycotina</taxon>
        <taxon>Tremellomycetes</taxon>
        <taxon>Trichosporonales</taxon>
        <taxon>Trichosporonaceae</taxon>
        <taxon>Trichosporon</taxon>
    </lineage>
</organism>
<dbReference type="AlphaFoldDB" id="J5QYI5"/>
<dbReference type="HOGENOM" id="CLU_1005397_0_0_1"/>
<dbReference type="KEGG" id="tasa:A1Q1_01071"/>
<reference evidence="1 2" key="1">
    <citation type="journal article" date="2012" name="Eukaryot. Cell">
        <title>Draft genome sequence of CBS 2479, the standard type strain of Trichosporon asahii.</title>
        <authorList>
            <person name="Yang R.Y."/>
            <person name="Li H.T."/>
            <person name="Zhu H."/>
            <person name="Zhou G.P."/>
            <person name="Wang M."/>
            <person name="Wang L."/>
        </authorList>
    </citation>
    <scope>NUCLEOTIDE SEQUENCE [LARGE SCALE GENOMIC DNA]</scope>
    <source>
        <strain evidence="2">ATCC 90039 / CBS 2479 / JCM 2466 / KCTC 7840 / NCYC 2677 / UAMH 7654</strain>
    </source>
</reference>
<dbReference type="Proteomes" id="UP000002748">
    <property type="component" value="Unassembled WGS sequence"/>
</dbReference>
<evidence type="ECO:0000313" key="1">
    <source>
        <dbReference type="EMBL" id="EJT49778.1"/>
    </source>
</evidence>
<accession>J5QYI5</accession>
<name>J5QYI5_TRIAS</name>
<protein>
    <submittedName>
        <fullName evidence="1">Uncharacterized protein</fullName>
    </submittedName>
</protein>
<sequence length="277" mass="30576">MNASQIYAQIQAHNDRRLAALADRGTAAEDSAAEFFIELDRWAARRAAAAASIEKGAAYLAAFVPCTKRDRRTREYLLPRLDIALRPFTTPTIDVGLLIIDRDTWLAMAGGTPGGIDRFVEEKAIADADAAAKAAFAAAAVPPAQPHELEEVRTMAVVARSRDPELEVLEAQCRRLLEYAEALQAQVPMEEPPVMSEMRNALIRVAWRAQNPDFVDDPERQPWLHASPLVFPNVAAALGLVLYEGAVPNLLLSLKCWVHGVEQRCSEHPARPCFLYQ</sequence>
<evidence type="ECO:0000313" key="2">
    <source>
        <dbReference type="Proteomes" id="UP000002748"/>
    </source>
</evidence>